<evidence type="ECO:0000256" key="1">
    <source>
        <dbReference type="ARBA" id="ARBA00022555"/>
    </source>
</evidence>
<evidence type="ECO:0000256" key="9">
    <source>
        <dbReference type="PROSITE-ProRule" id="PRU00958"/>
    </source>
</evidence>
<evidence type="ECO:0000256" key="6">
    <source>
        <dbReference type="ARBA" id="ARBA00022884"/>
    </source>
</evidence>
<dbReference type="Proteomes" id="UP001150238">
    <property type="component" value="Unassembled WGS sequence"/>
</dbReference>
<evidence type="ECO:0000256" key="10">
    <source>
        <dbReference type="SAM" id="MobiDB-lite"/>
    </source>
</evidence>
<comment type="caution">
    <text evidence="11">The sequence shown here is derived from an EMBL/GenBank/DDBJ whole genome shotgun (WGS) entry which is preliminary data.</text>
</comment>
<evidence type="ECO:0000313" key="12">
    <source>
        <dbReference type="EMBL" id="KAJ4463243.1"/>
    </source>
</evidence>
<keyword evidence="4 9" id="KW-0949">S-adenosyl-L-methionine</keyword>
<dbReference type="InterPro" id="IPR029063">
    <property type="entry name" value="SAM-dependent_MTases_sf"/>
</dbReference>
<dbReference type="InterPro" id="IPR002905">
    <property type="entry name" value="Trm1"/>
</dbReference>
<evidence type="ECO:0000256" key="3">
    <source>
        <dbReference type="ARBA" id="ARBA00022679"/>
    </source>
</evidence>
<evidence type="ECO:0000256" key="8">
    <source>
        <dbReference type="ARBA" id="ARBA00051897"/>
    </source>
</evidence>
<dbReference type="PANTHER" id="PTHR10631:SF3">
    <property type="entry name" value="TRNA (GUANINE(26)-N(2))-DIMETHYLTRANSFERASE"/>
    <property type="match status" value="1"/>
</dbReference>
<dbReference type="Gene3D" id="3.40.50.150">
    <property type="entry name" value="Vaccinia Virus protein VP39"/>
    <property type="match status" value="1"/>
</dbReference>
<gene>
    <name evidence="12" type="ORF">C8J55DRAFT_567787</name>
    <name evidence="11" type="ORF">C8J55DRAFT_567816</name>
</gene>
<reference evidence="11" key="1">
    <citation type="submission" date="2022-08" db="EMBL/GenBank/DDBJ databases">
        <authorList>
            <consortium name="DOE Joint Genome Institute"/>
            <person name="Min B."/>
            <person name="Riley R."/>
            <person name="Sierra-Patev S."/>
            <person name="Naranjo-Ortiz M."/>
            <person name="Looney B."/>
            <person name="Konkel Z."/>
            <person name="Slot J.C."/>
            <person name="Sakamoto Y."/>
            <person name="Steenwyk J.L."/>
            <person name="Rokas A."/>
            <person name="Carro J."/>
            <person name="Camarero S."/>
            <person name="Ferreira P."/>
            <person name="Molpeceres G."/>
            <person name="Ruiz-Duenas F.J."/>
            <person name="Serrano A."/>
            <person name="Henrissat B."/>
            <person name="Drula E."/>
            <person name="Hughes K.W."/>
            <person name="Mata J.L."/>
            <person name="Ishikawa N.K."/>
            <person name="Vargas-Isla R."/>
            <person name="Ushijima S."/>
            <person name="Smith C.A."/>
            <person name="Ahrendt S."/>
            <person name="Andreopoulos W."/>
            <person name="He G."/>
            <person name="Labutti K."/>
            <person name="Lipzen A."/>
            <person name="Ng V."/>
            <person name="Sandor L."/>
            <person name="Barry K."/>
            <person name="Martinez A.T."/>
            <person name="Xiao Y."/>
            <person name="Gibbons J.G."/>
            <person name="Terashima K."/>
            <person name="Hibbett D.S."/>
            <person name="Grigoriev I.V."/>
        </authorList>
    </citation>
    <scope>NUCLEOTIDE SEQUENCE</scope>
    <source>
        <strain evidence="11">Sp2 HRB7682 ss15</strain>
    </source>
</reference>
<comment type="catalytic activity">
    <reaction evidence="8 9">
        <text>guanosine(26) in tRNA + 2 S-adenosyl-L-methionine = N(2)-dimethylguanosine(26) in tRNA + 2 S-adenosyl-L-homocysteine + 2 H(+)</text>
        <dbReference type="Rhea" id="RHEA:43140"/>
        <dbReference type="Rhea" id="RHEA-COMP:10359"/>
        <dbReference type="Rhea" id="RHEA-COMP:10360"/>
        <dbReference type="ChEBI" id="CHEBI:15378"/>
        <dbReference type="ChEBI" id="CHEBI:57856"/>
        <dbReference type="ChEBI" id="CHEBI:59789"/>
        <dbReference type="ChEBI" id="CHEBI:74269"/>
        <dbReference type="ChEBI" id="CHEBI:74513"/>
        <dbReference type="EC" id="2.1.1.216"/>
    </reaction>
</comment>
<comment type="similarity">
    <text evidence="9">Belongs to the class I-like SAM-binding methyltransferase superfamily. Trm1 family.</text>
</comment>
<dbReference type="EMBL" id="JANVFS010000081">
    <property type="protein sequence ID" value="KAJ4463243.1"/>
    <property type="molecule type" value="Genomic_DNA"/>
</dbReference>
<keyword evidence="1 9" id="KW-0820">tRNA-binding</keyword>
<feature type="compositionally biased region" description="Polar residues" evidence="10">
    <location>
        <begin position="82"/>
        <end position="91"/>
    </location>
</feature>
<dbReference type="SUPFAM" id="SSF53335">
    <property type="entry name" value="S-adenosyl-L-methionine-dependent methyltransferases"/>
    <property type="match status" value="1"/>
</dbReference>
<evidence type="ECO:0000313" key="13">
    <source>
        <dbReference type="Proteomes" id="UP001150238"/>
    </source>
</evidence>
<reference evidence="11" key="2">
    <citation type="journal article" date="2023" name="Proc. Natl. Acad. Sci. U.S.A.">
        <title>A global phylogenomic analysis of the shiitake genus Lentinula.</title>
        <authorList>
            <person name="Sierra-Patev S."/>
            <person name="Min B."/>
            <person name="Naranjo-Ortiz M."/>
            <person name="Looney B."/>
            <person name="Konkel Z."/>
            <person name="Slot J.C."/>
            <person name="Sakamoto Y."/>
            <person name="Steenwyk J.L."/>
            <person name="Rokas A."/>
            <person name="Carro J."/>
            <person name="Camarero S."/>
            <person name="Ferreira P."/>
            <person name="Molpeceres G."/>
            <person name="Ruiz-Duenas F.J."/>
            <person name="Serrano A."/>
            <person name="Henrissat B."/>
            <person name="Drula E."/>
            <person name="Hughes K.W."/>
            <person name="Mata J.L."/>
            <person name="Ishikawa N.K."/>
            <person name="Vargas-Isla R."/>
            <person name="Ushijima S."/>
            <person name="Smith C.A."/>
            <person name="Donoghue J."/>
            <person name="Ahrendt S."/>
            <person name="Andreopoulos W."/>
            <person name="He G."/>
            <person name="LaButti K."/>
            <person name="Lipzen A."/>
            <person name="Ng V."/>
            <person name="Riley R."/>
            <person name="Sandor L."/>
            <person name="Barry K."/>
            <person name="Martinez A.T."/>
            <person name="Xiao Y."/>
            <person name="Gibbons J.G."/>
            <person name="Terashima K."/>
            <person name="Grigoriev I.V."/>
            <person name="Hibbett D."/>
        </authorList>
    </citation>
    <scope>NUCLEOTIDE SEQUENCE</scope>
    <source>
        <strain evidence="11">Sp2 HRB7682 ss15</strain>
    </source>
</reference>
<evidence type="ECO:0000256" key="7">
    <source>
        <dbReference type="ARBA" id="ARBA00039099"/>
    </source>
</evidence>
<evidence type="ECO:0000256" key="4">
    <source>
        <dbReference type="ARBA" id="ARBA00022691"/>
    </source>
</evidence>
<keyword evidence="5 9" id="KW-0819">tRNA processing</keyword>
<organism evidence="11 13">
    <name type="scientific">Lentinula lateritia</name>
    <dbReference type="NCBI Taxonomy" id="40482"/>
    <lineage>
        <taxon>Eukaryota</taxon>
        <taxon>Fungi</taxon>
        <taxon>Dikarya</taxon>
        <taxon>Basidiomycota</taxon>
        <taxon>Agaricomycotina</taxon>
        <taxon>Agaricomycetes</taxon>
        <taxon>Agaricomycetidae</taxon>
        <taxon>Agaricales</taxon>
        <taxon>Marasmiineae</taxon>
        <taxon>Omphalotaceae</taxon>
        <taxon>Lentinula</taxon>
    </lineage>
</organism>
<protein>
    <recommendedName>
        <fullName evidence="7 9">tRNA (guanine(26)-N(2))-dimethyltransferase</fullName>
        <ecNumber evidence="7 9">2.1.1.216</ecNumber>
    </recommendedName>
</protein>
<dbReference type="AlphaFoldDB" id="A0A9W8ZNP8"/>
<sequence length="510" mass="56736">MSSSSTTTSPLFPVPDGFKLHTENNAQILMSENEAFLNPVQELNRFECRARQKRASRAKEESAKKRQRVNESDAIDIEPESLQPSESTSEIPQAGSKEDEKFSYKITILEALSATGLRSIRYAKEIPLVKYHLANDLSSNAVAAMKRNVELNGLGPSKELEETGSAKQANTHLGKIRVNEGDACHRTDRVDVVDLDPYGTATPFIDAAVQTVKDESFLYITCTDLSILATNNYPEKCFSNYGGLPLKAEYNHEAAASTSVSRYGRYIKPLLSLSIDFYVRLFIRVNSSPYQVKKALTKTSSYFVCTSCQSFYEQPLEPGPTVGGKRPGCESGLILPVQIAGSMWSGPIHNTDFVFKVLQHIKTFMERLVVCRELHTKFYFTPTKIAGFFHCQTPSLEETTSALLHAGHQVSRSHASPSSLKTTGTCEDVLDVFRFWVKKHPIKNVSETSPSLRLLAKEPRMEANFSKHPNSVTSSSKVKIVRYPETPANWGPGSRPVTGGSDKRKRKHDN</sequence>
<dbReference type="Gene3D" id="3.30.56.70">
    <property type="entry name" value="N2,N2-dimethylguanosine tRNA methyltransferase, C-terminal domain"/>
    <property type="match status" value="1"/>
</dbReference>
<dbReference type="GO" id="GO:0000049">
    <property type="term" value="F:tRNA binding"/>
    <property type="evidence" value="ECO:0007669"/>
    <property type="project" value="UniProtKB-UniRule"/>
</dbReference>
<evidence type="ECO:0000313" key="11">
    <source>
        <dbReference type="EMBL" id="KAJ4463214.1"/>
    </source>
</evidence>
<dbReference type="GO" id="GO:0160104">
    <property type="term" value="F:tRNA (guanine(26)-N2)-dimethyltransferase activity"/>
    <property type="evidence" value="ECO:0007669"/>
    <property type="project" value="UniProtKB-UniRule"/>
</dbReference>
<dbReference type="EC" id="2.1.1.216" evidence="7 9"/>
<feature type="region of interest" description="Disordered" evidence="10">
    <location>
        <begin position="50"/>
        <end position="97"/>
    </location>
</feature>
<dbReference type="PANTHER" id="PTHR10631">
    <property type="entry name" value="N 2 ,N 2 -DIMETHYLGUANOSINE TRNA METHYLTRANSFERASE"/>
    <property type="match status" value="1"/>
</dbReference>
<keyword evidence="3 9" id="KW-0808">Transferase</keyword>
<evidence type="ECO:0000256" key="2">
    <source>
        <dbReference type="ARBA" id="ARBA00022603"/>
    </source>
</evidence>
<dbReference type="Pfam" id="PF02005">
    <property type="entry name" value="TRM"/>
    <property type="match status" value="1"/>
</dbReference>
<evidence type="ECO:0000256" key="5">
    <source>
        <dbReference type="ARBA" id="ARBA00022694"/>
    </source>
</evidence>
<feature type="compositionally biased region" description="Polar residues" evidence="10">
    <location>
        <begin position="467"/>
        <end position="477"/>
    </location>
</feature>
<dbReference type="FunFam" id="3.30.56.70:FF:000001">
    <property type="entry name" value="tRNA (guanine(26)-N(2))-dimethyltransferase"/>
    <property type="match status" value="1"/>
</dbReference>
<feature type="region of interest" description="Disordered" evidence="10">
    <location>
        <begin position="465"/>
        <end position="510"/>
    </location>
</feature>
<keyword evidence="6 9" id="KW-0694">RNA-binding</keyword>
<dbReference type="PROSITE" id="PS51626">
    <property type="entry name" value="SAM_MT_TRM1"/>
    <property type="match status" value="1"/>
</dbReference>
<name>A0A9W8ZNP8_9AGAR</name>
<dbReference type="InterPro" id="IPR042296">
    <property type="entry name" value="tRNA_met_Trm1_C"/>
</dbReference>
<dbReference type="GO" id="GO:0005634">
    <property type="term" value="C:nucleus"/>
    <property type="evidence" value="ECO:0007669"/>
    <property type="project" value="TreeGrafter"/>
</dbReference>
<accession>A0A9W8ZNP8</accession>
<dbReference type="GO" id="GO:0002940">
    <property type="term" value="P:tRNA N2-guanine methylation"/>
    <property type="evidence" value="ECO:0007669"/>
    <property type="project" value="TreeGrafter"/>
</dbReference>
<keyword evidence="2 9" id="KW-0489">Methyltransferase</keyword>
<proteinExistence type="inferred from homology"/>
<dbReference type="EMBL" id="JANVFS010000084">
    <property type="protein sequence ID" value="KAJ4463214.1"/>
    <property type="molecule type" value="Genomic_DNA"/>
</dbReference>
<feature type="compositionally biased region" description="Basic and acidic residues" evidence="10">
    <location>
        <begin position="57"/>
        <end position="71"/>
    </location>
</feature>